<dbReference type="PROSITE" id="PS50903">
    <property type="entry name" value="RUBREDOXIN_LIKE"/>
    <property type="match status" value="1"/>
</dbReference>
<dbReference type="RefSeq" id="WP_317491166.1">
    <property type="nucleotide sequence ID" value="NZ_CP136051.1"/>
</dbReference>
<dbReference type="EMBL" id="CP136051">
    <property type="protein sequence ID" value="WOK08528.1"/>
    <property type="molecule type" value="Genomic_DNA"/>
</dbReference>
<dbReference type="PANTHER" id="PTHR47627:SF1">
    <property type="entry name" value="RUBREDOXIN-1-RELATED"/>
    <property type="match status" value="1"/>
</dbReference>
<evidence type="ECO:0000256" key="2">
    <source>
        <dbReference type="ARBA" id="ARBA00022448"/>
    </source>
</evidence>
<evidence type="ECO:0000259" key="6">
    <source>
        <dbReference type="PROSITE" id="PS50903"/>
    </source>
</evidence>
<name>A0ABZ0IVX2_9BACT</name>
<keyword evidence="3" id="KW-0479">Metal-binding</keyword>
<reference evidence="7 8" key="1">
    <citation type="journal article" date="2023" name="Microbiol. Resour. Announc.">
        <title>Complete Genome Sequence of Imperialibacter roseus strain P4T.</title>
        <authorList>
            <person name="Tizabi D.R."/>
            <person name="Bachvaroff T."/>
            <person name="Hill R.T."/>
        </authorList>
    </citation>
    <scope>NUCLEOTIDE SEQUENCE [LARGE SCALE GENOMIC DNA]</scope>
    <source>
        <strain evidence="7 8">P4T</strain>
    </source>
</reference>
<dbReference type="PRINTS" id="PR00163">
    <property type="entry name" value="RUBREDOXIN"/>
</dbReference>
<evidence type="ECO:0000256" key="4">
    <source>
        <dbReference type="ARBA" id="ARBA00022982"/>
    </source>
</evidence>
<dbReference type="PANTHER" id="PTHR47627">
    <property type="entry name" value="RUBREDOXIN"/>
    <property type="match status" value="1"/>
</dbReference>
<dbReference type="InterPro" id="IPR024934">
    <property type="entry name" value="Rubredoxin-like_dom"/>
</dbReference>
<organism evidence="7 8">
    <name type="scientific">Imperialibacter roseus</name>
    <dbReference type="NCBI Taxonomy" id="1324217"/>
    <lineage>
        <taxon>Bacteria</taxon>
        <taxon>Pseudomonadati</taxon>
        <taxon>Bacteroidota</taxon>
        <taxon>Cytophagia</taxon>
        <taxon>Cytophagales</taxon>
        <taxon>Flammeovirgaceae</taxon>
        <taxon>Imperialibacter</taxon>
    </lineage>
</organism>
<protein>
    <submittedName>
        <fullName evidence="7">Rubredoxin</fullName>
    </submittedName>
</protein>
<dbReference type="Gene3D" id="2.20.28.10">
    <property type="match status" value="1"/>
</dbReference>
<evidence type="ECO:0000256" key="3">
    <source>
        <dbReference type="ARBA" id="ARBA00022723"/>
    </source>
</evidence>
<evidence type="ECO:0000313" key="7">
    <source>
        <dbReference type="EMBL" id="WOK08528.1"/>
    </source>
</evidence>
<evidence type="ECO:0000313" key="8">
    <source>
        <dbReference type="Proteomes" id="UP001302349"/>
    </source>
</evidence>
<dbReference type="SUPFAM" id="SSF55124">
    <property type="entry name" value="Nitrite/Sulfite reductase N-terminal domain-like"/>
    <property type="match status" value="2"/>
</dbReference>
<proteinExistence type="predicted"/>
<accession>A0ABZ0IVX2</accession>
<dbReference type="InterPro" id="IPR050526">
    <property type="entry name" value="Rubredoxin_ET"/>
</dbReference>
<comment type="cofactor">
    <cofactor evidence="1">
        <name>Fe(3+)</name>
        <dbReference type="ChEBI" id="CHEBI:29034"/>
    </cofactor>
</comment>
<keyword evidence="8" id="KW-1185">Reference proteome</keyword>
<dbReference type="CDD" id="cd00730">
    <property type="entry name" value="rubredoxin"/>
    <property type="match status" value="1"/>
</dbReference>
<gene>
    <name evidence="7" type="ORF">RT717_07755</name>
</gene>
<keyword evidence="5" id="KW-0408">Iron</keyword>
<feature type="domain" description="Rubredoxin-like" evidence="6">
    <location>
        <begin position="421"/>
        <end position="472"/>
    </location>
</feature>
<evidence type="ECO:0000256" key="1">
    <source>
        <dbReference type="ARBA" id="ARBA00001965"/>
    </source>
</evidence>
<sequence>MDKLNLVRVFVKGGIISPGDFLKIIQTASHLGSSYIHFGSRQDILFPADTFDRSYLDKTFASIQTDYEINANQYQNIVTSYVSLDVMPRRSWLAPHIYHYILDSFDYRPGYKINIVDPSQSMVPLVSGQFNFIASGIENYWYLYLRSDEMGSRPWAAPSLIYGYDIAKMARALEEARNEKEDISFESLYQTALERVKINTQPVKEALVYPDVNFPYYEGFNRIPDGKYWLGLYWRNNQFDIRFLKALCQRCIETDIGKISLSPWKSFILKGIEEKHRIGWEKLLGRYGINMRHSSLELNWHIPVLDNEAMELKSFLVREMDKMDISTYGLTFSIVSNKNVTLFTSVVIERNEAGGDVPTYNIQFSKDFNPNLMEYQYFVKDITKEIIPPLLLELSYMYYEQLDEKSNERKKEVKVELSDAKSHYQCEECLTIYDENLGDTASGIGPGVAFHQLPETYTCPTCGAPKNSFHKTSLNA</sequence>
<keyword evidence="2" id="KW-0813">Transport</keyword>
<keyword evidence="4" id="KW-0249">Electron transport</keyword>
<dbReference type="InterPro" id="IPR036136">
    <property type="entry name" value="Nit/Sulf_reduc_fer-like_dom_sf"/>
</dbReference>
<dbReference type="SUPFAM" id="SSF57802">
    <property type="entry name" value="Rubredoxin-like"/>
    <property type="match status" value="1"/>
</dbReference>
<evidence type="ECO:0000256" key="5">
    <source>
        <dbReference type="ARBA" id="ARBA00023004"/>
    </source>
</evidence>
<dbReference type="InterPro" id="IPR024935">
    <property type="entry name" value="Rubredoxin_dom"/>
</dbReference>
<dbReference type="Pfam" id="PF00301">
    <property type="entry name" value="Rubredoxin"/>
    <property type="match status" value="1"/>
</dbReference>
<dbReference type="Proteomes" id="UP001302349">
    <property type="component" value="Chromosome"/>
</dbReference>